<dbReference type="PANTHER" id="PTHR40267:SF1">
    <property type="entry name" value="BLR3294 PROTEIN"/>
    <property type="match status" value="1"/>
</dbReference>
<proteinExistence type="predicted"/>
<dbReference type="Proteomes" id="UP000184533">
    <property type="component" value="Unassembled WGS sequence"/>
</dbReference>
<organism evidence="1 3">
    <name type="scientific">Devosia limi DSM 17137</name>
    <dbReference type="NCBI Taxonomy" id="1121477"/>
    <lineage>
        <taxon>Bacteria</taxon>
        <taxon>Pseudomonadati</taxon>
        <taxon>Pseudomonadota</taxon>
        <taxon>Alphaproteobacteria</taxon>
        <taxon>Hyphomicrobiales</taxon>
        <taxon>Devosiaceae</taxon>
        <taxon>Devosia</taxon>
    </lineage>
</organism>
<dbReference type="AlphaFoldDB" id="A0A0F5LWU6"/>
<dbReference type="PIRSF" id="PIRSF015736">
    <property type="entry name" value="MI"/>
    <property type="match status" value="1"/>
</dbReference>
<dbReference type="EMBL" id="FQVC01000015">
    <property type="protein sequence ID" value="SHF85397.1"/>
    <property type="molecule type" value="Genomic_DNA"/>
</dbReference>
<protein>
    <submittedName>
        <fullName evidence="1">Asp/Glu/hydantoin racemase</fullName>
    </submittedName>
    <submittedName>
        <fullName evidence="2">Maleate isomerase</fullName>
    </submittedName>
</protein>
<dbReference type="Proteomes" id="UP000033608">
    <property type="component" value="Unassembled WGS sequence"/>
</dbReference>
<sequence>MTLKRTLIGMLTPSSNTVLEPYMSAILHDLLPEVSAHYQRFTVTQISMDDNALAQFTNSTLLDAAKILSDAKMDVIAWAGTAASWRGFDIDTRLCAEITAVTRAPATTSVLALNEILDRTQVQKLGLVTPYLDEVQSQIMANYKSAGHEVTAERHFGMRDNFSFSQFSEDQIEGAIREVVAEGVDAVVVLCTNLRGAPLVDRLERELGVPIYDSVSATVWKAMRMTGLDLSRIKGWGRLFDREV</sequence>
<dbReference type="Pfam" id="PF17645">
    <property type="entry name" value="Amdase"/>
    <property type="match status" value="1"/>
</dbReference>
<dbReference type="GO" id="GO:0016853">
    <property type="term" value="F:isomerase activity"/>
    <property type="evidence" value="ECO:0007669"/>
    <property type="project" value="UniProtKB-KW"/>
</dbReference>
<dbReference type="PANTHER" id="PTHR40267">
    <property type="entry name" value="BLR3294 PROTEIN"/>
    <property type="match status" value="1"/>
</dbReference>
<evidence type="ECO:0000313" key="4">
    <source>
        <dbReference type="Proteomes" id="UP000184533"/>
    </source>
</evidence>
<dbReference type="PATRIC" id="fig|1121477.3.peg.1930"/>
<dbReference type="OrthoDB" id="9816064at2"/>
<accession>A0A0F5LWU6</accession>
<dbReference type="STRING" id="1121477.SAMN02745223_03724"/>
<dbReference type="InterPro" id="IPR026286">
    <property type="entry name" value="MaiA/AMDase"/>
</dbReference>
<evidence type="ECO:0000313" key="2">
    <source>
        <dbReference type="EMBL" id="SHF85397.1"/>
    </source>
</evidence>
<dbReference type="EMBL" id="LAJF01000041">
    <property type="protein sequence ID" value="KKB86107.1"/>
    <property type="molecule type" value="Genomic_DNA"/>
</dbReference>
<keyword evidence="3" id="KW-1185">Reference proteome</keyword>
<evidence type="ECO:0000313" key="1">
    <source>
        <dbReference type="EMBL" id="KKB86107.1"/>
    </source>
</evidence>
<dbReference type="RefSeq" id="WP_046134061.1">
    <property type="nucleotide sequence ID" value="NZ_FQVC01000015.1"/>
</dbReference>
<evidence type="ECO:0000313" key="3">
    <source>
        <dbReference type="Proteomes" id="UP000033608"/>
    </source>
</evidence>
<reference evidence="2 4" key="2">
    <citation type="submission" date="2016-11" db="EMBL/GenBank/DDBJ databases">
        <authorList>
            <person name="Jaros S."/>
            <person name="Januszkiewicz K."/>
            <person name="Wedrychowicz H."/>
        </authorList>
    </citation>
    <scope>NUCLEOTIDE SEQUENCE [LARGE SCALE GENOMIC DNA]</scope>
    <source>
        <strain evidence="2 4">DSM 17137</strain>
    </source>
</reference>
<dbReference type="Gene3D" id="3.40.50.12500">
    <property type="match status" value="1"/>
</dbReference>
<reference evidence="1 3" key="1">
    <citation type="submission" date="2015-03" db="EMBL/GenBank/DDBJ databases">
        <authorList>
            <person name="Hassan Y.I."/>
            <person name="Lepp D."/>
            <person name="Zhou T."/>
        </authorList>
    </citation>
    <scope>NUCLEOTIDE SEQUENCE [LARGE SCALE GENOMIC DNA]</scope>
    <source>
        <strain evidence="1 3">DSM 17137</strain>
    </source>
</reference>
<keyword evidence="2" id="KW-0413">Isomerase</keyword>
<gene>
    <name evidence="2" type="ORF">SAMN02745223_03724</name>
    <name evidence="1" type="ORF">VW29_04295</name>
</gene>
<dbReference type="InterPro" id="IPR053714">
    <property type="entry name" value="Iso_Racemase_Enz_sf"/>
</dbReference>
<name>A0A0F5LWU6_9HYPH</name>